<protein>
    <recommendedName>
        <fullName evidence="4">DUF4234 domain-containing protein</fullName>
    </recommendedName>
</protein>
<proteinExistence type="predicted"/>
<evidence type="ECO:0000313" key="3">
    <source>
        <dbReference type="Proteomes" id="UP000618754"/>
    </source>
</evidence>
<feature type="transmembrane region" description="Helical" evidence="1">
    <location>
        <begin position="6"/>
        <end position="28"/>
    </location>
</feature>
<sequence length="91" mass="10793">MSRKFLFWPILIYLIIGFVWLVTGTWLLNHIQANHPSANLKYLWDIKNIVFLLASVIGVVYLMNSYYKILLLKERVLNGQLQRGKLNLMHY</sequence>
<gene>
    <name evidence="2" type="ORF">IDJ75_09110</name>
</gene>
<evidence type="ECO:0008006" key="4">
    <source>
        <dbReference type="Google" id="ProtNLM"/>
    </source>
</evidence>
<dbReference type="EMBL" id="JACWMW010000002">
    <property type="protein sequence ID" value="MBD1385433.1"/>
    <property type="molecule type" value="Genomic_DNA"/>
</dbReference>
<keyword evidence="1" id="KW-0472">Membrane</keyword>
<accession>A0ABR7X4C7</accession>
<keyword evidence="3" id="KW-1185">Reference proteome</keyword>
<name>A0ABR7X4C7_9SPHI</name>
<dbReference type="Proteomes" id="UP000618754">
    <property type="component" value="Unassembled WGS sequence"/>
</dbReference>
<feature type="transmembrane region" description="Helical" evidence="1">
    <location>
        <begin position="49"/>
        <end position="67"/>
    </location>
</feature>
<evidence type="ECO:0000256" key="1">
    <source>
        <dbReference type="SAM" id="Phobius"/>
    </source>
</evidence>
<comment type="caution">
    <text evidence="2">The sequence shown here is derived from an EMBL/GenBank/DDBJ whole genome shotgun (WGS) entry which is preliminary data.</text>
</comment>
<evidence type="ECO:0000313" key="2">
    <source>
        <dbReference type="EMBL" id="MBD1385433.1"/>
    </source>
</evidence>
<keyword evidence="1" id="KW-0812">Transmembrane</keyword>
<organism evidence="2 3">
    <name type="scientific">Mucilaginibacter rigui</name>
    <dbReference type="NCBI Taxonomy" id="534635"/>
    <lineage>
        <taxon>Bacteria</taxon>
        <taxon>Pseudomonadati</taxon>
        <taxon>Bacteroidota</taxon>
        <taxon>Sphingobacteriia</taxon>
        <taxon>Sphingobacteriales</taxon>
        <taxon>Sphingobacteriaceae</taxon>
        <taxon>Mucilaginibacter</taxon>
    </lineage>
</organism>
<keyword evidence="1" id="KW-1133">Transmembrane helix</keyword>
<reference evidence="2 3" key="1">
    <citation type="submission" date="2020-09" db="EMBL/GenBank/DDBJ databases">
        <title>Novel species of Mucilaginibacter isolated from a glacier on the Tibetan Plateau.</title>
        <authorList>
            <person name="Liu Q."/>
            <person name="Xin Y.-H."/>
        </authorList>
    </citation>
    <scope>NUCLEOTIDE SEQUENCE [LARGE SCALE GENOMIC DNA]</scope>
    <source>
        <strain evidence="2 3">CGMCC 1.13878</strain>
    </source>
</reference>